<feature type="domain" description="WW" evidence="1">
    <location>
        <begin position="60"/>
        <end position="93"/>
    </location>
</feature>
<dbReference type="InterPro" id="IPR052895">
    <property type="entry name" value="HetReg/Transcr_Mod"/>
</dbReference>
<protein>
    <submittedName>
        <fullName evidence="2">Putative heterokaryon incompatibility</fullName>
    </submittedName>
</protein>
<reference evidence="2" key="1">
    <citation type="submission" date="2016-03" db="EMBL/GenBank/DDBJ databases">
        <title>Draft genome sequence of Rosellinia necatrix.</title>
        <authorList>
            <person name="Kanematsu S."/>
        </authorList>
    </citation>
    <scope>NUCLEOTIDE SEQUENCE [LARGE SCALE GENOMIC DNA]</scope>
    <source>
        <strain evidence="2">W97</strain>
    </source>
</reference>
<dbReference type="PROSITE" id="PS01159">
    <property type="entry name" value="WW_DOMAIN_1"/>
    <property type="match status" value="1"/>
</dbReference>
<dbReference type="InterPro" id="IPR001202">
    <property type="entry name" value="WW_dom"/>
</dbReference>
<evidence type="ECO:0000313" key="3">
    <source>
        <dbReference type="Proteomes" id="UP000054516"/>
    </source>
</evidence>
<accession>A0A1W2TCI3</accession>
<dbReference type="Pfam" id="PF26639">
    <property type="entry name" value="Het-6_barrel"/>
    <property type="match status" value="1"/>
</dbReference>
<dbReference type="STRING" id="77044.A0A1W2TCI3"/>
<dbReference type="PANTHER" id="PTHR24148">
    <property type="entry name" value="ANKYRIN REPEAT DOMAIN-CONTAINING PROTEIN 39 HOMOLOG-RELATED"/>
    <property type="match status" value="1"/>
</dbReference>
<proteinExistence type="predicted"/>
<dbReference type="PANTHER" id="PTHR24148:SF64">
    <property type="entry name" value="HETEROKARYON INCOMPATIBILITY DOMAIN-CONTAINING PROTEIN"/>
    <property type="match status" value="1"/>
</dbReference>
<evidence type="ECO:0000259" key="1">
    <source>
        <dbReference type="PROSITE" id="PS50020"/>
    </source>
</evidence>
<dbReference type="OrthoDB" id="4850726at2759"/>
<keyword evidence="3" id="KW-1185">Reference proteome</keyword>
<gene>
    <name evidence="2" type="ORF">SAMD00023353_1300690</name>
</gene>
<dbReference type="SMART" id="SM00456">
    <property type="entry name" value="WW"/>
    <property type="match status" value="1"/>
</dbReference>
<dbReference type="Pfam" id="PF06985">
    <property type="entry name" value="HET"/>
    <property type="match status" value="1"/>
</dbReference>
<dbReference type="Proteomes" id="UP000054516">
    <property type="component" value="Unassembled WGS sequence"/>
</dbReference>
<organism evidence="2">
    <name type="scientific">Rosellinia necatrix</name>
    <name type="common">White root-rot fungus</name>
    <dbReference type="NCBI Taxonomy" id="77044"/>
    <lineage>
        <taxon>Eukaryota</taxon>
        <taxon>Fungi</taxon>
        <taxon>Dikarya</taxon>
        <taxon>Ascomycota</taxon>
        <taxon>Pezizomycotina</taxon>
        <taxon>Sordariomycetes</taxon>
        <taxon>Xylariomycetidae</taxon>
        <taxon>Xylariales</taxon>
        <taxon>Xylariaceae</taxon>
        <taxon>Rosellinia</taxon>
    </lineage>
</organism>
<dbReference type="AlphaFoldDB" id="A0A1W2TCI3"/>
<sequence>MSTYSYRILRNPSQEIRLVTLLPGEFQTNIRIQIHHAILLGSTDPSENTTNTESLSEAQLFLTPPWIAYKTIEGRIVYFNDDTHFSTWLHPNPAYNNRETGGTRNSQTSPIQFEALSYTWGSSTSTETIFVEDEGGDASLSSKLDIQPNLAEALRYLRYASDRPRTLWIDAICINQRDDNERTEQVKRMNDVYSLASRVVAWLGVADGATGKAFSALRYIGAQVEYSRNNYVIPSPESKEKDWYLLESQLPYDNDTFASIHSVLARPWFERVWIVQEIQLAGPHSILQCGNEVIPWPFFRRAVLCMQSKKTIINAELRSKLMEVRNLADYAVHLNLTRLTRRHRERKCSDPRDKIYGILSTTTPAVRSRIFPQYSKAVQDVYKDAFLSHYDITQRLELFNDCCWKEGDQSWPSWVPDWYAPADPGQPFRLMFTAGISPAEAKFIEPNTLRATGVQCAVVSSVGLEPQSDDIQDIFDATKVWFSQTANTDTYPTGETGTDAFVTVLCGYRTRERYPKIVSYPTLQEWSDTIRRMLLQTPDRDELTGNRELYDALGFAKGKKFVGLTEGYFGLAPKGTKTGDVICVLLGTNVPLVLRPSPGGTFRLIGECCIHGLHDGISLLGMLPAGWRVRTLFDANGLAKYSYYDGGSDVDSEEDPRLPALSRRYQRADFVRTADDPIVATRYYDTQTESHINYDPRMLPEALRARGANLRDFDII</sequence>
<dbReference type="CDD" id="cd00201">
    <property type="entry name" value="WW"/>
    <property type="match status" value="1"/>
</dbReference>
<name>A0A1W2TCI3_ROSNE</name>
<dbReference type="EMBL" id="DF977458">
    <property type="protein sequence ID" value="GAP85662.1"/>
    <property type="molecule type" value="Genomic_DNA"/>
</dbReference>
<evidence type="ECO:0000313" key="2">
    <source>
        <dbReference type="EMBL" id="GAP85662.1"/>
    </source>
</evidence>
<dbReference type="OMA" id="FERLWIT"/>
<dbReference type="InterPro" id="IPR010730">
    <property type="entry name" value="HET"/>
</dbReference>
<dbReference type="PROSITE" id="PS50020">
    <property type="entry name" value="WW_DOMAIN_2"/>
    <property type="match status" value="1"/>
</dbReference>